<dbReference type="InterPro" id="IPR024571">
    <property type="entry name" value="ERAP1-like_C_dom"/>
</dbReference>
<dbReference type="GO" id="GO:0070006">
    <property type="term" value="F:metalloaminopeptidase activity"/>
    <property type="evidence" value="ECO:0007669"/>
    <property type="project" value="TreeGrafter"/>
</dbReference>
<evidence type="ECO:0000256" key="1">
    <source>
        <dbReference type="ARBA" id="ARBA00010136"/>
    </source>
</evidence>
<comment type="similarity">
    <text evidence="1">Belongs to the peptidase M1 family.</text>
</comment>
<dbReference type="Proteomes" id="UP000001075">
    <property type="component" value="Unassembled WGS sequence"/>
</dbReference>
<dbReference type="InterPro" id="IPR050344">
    <property type="entry name" value="Peptidase_M1_aminopeptidases"/>
</dbReference>
<dbReference type="Pfam" id="PF11838">
    <property type="entry name" value="ERAP1_C"/>
    <property type="match status" value="1"/>
</dbReference>
<dbReference type="GO" id="GO:0005886">
    <property type="term" value="C:plasma membrane"/>
    <property type="evidence" value="ECO:0007669"/>
    <property type="project" value="TreeGrafter"/>
</dbReference>
<feature type="domain" description="ERAP1-like C-terminal" evidence="3">
    <location>
        <begin position="9"/>
        <end position="75"/>
    </location>
</feature>
<dbReference type="STRING" id="10029.G3IMW5"/>
<dbReference type="EMBL" id="JH005147">
    <property type="protein sequence ID" value="EGW03651.1"/>
    <property type="molecule type" value="Genomic_DNA"/>
</dbReference>
<evidence type="ECO:0000313" key="5">
    <source>
        <dbReference type="Proteomes" id="UP000001075"/>
    </source>
</evidence>
<keyword evidence="2 4" id="KW-0645">Protease</keyword>
<dbReference type="Gene3D" id="1.10.3480.20">
    <property type="match status" value="1"/>
</dbReference>
<dbReference type="GO" id="GO:0042277">
    <property type="term" value="F:peptide binding"/>
    <property type="evidence" value="ECO:0007669"/>
    <property type="project" value="TreeGrafter"/>
</dbReference>
<organism evidence="4 5">
    <name type="scientific">Cricetulus griseus</name>
    <name type="common">Chinese hamster</name>
    <name type="synonym">Cricetulus barabensis griseus</name>
    <dbReference type="NCBI Taxonomy" id="10029"/>
    <lineage>
        <taxon>Eukaryota</taxon>
        <taxon>Metazoa</taxon>
        <taxon>Chordata</taxon>
        <taxon>Craniata</taxon>
        <taxon>Vertebrata</taxon>
        <taxon>Euteleostomi</taxon>
        <taxon>Mammalia</taxon>
        <taxon>Eutheria</taxon>
        <taxon>Euarchontoglires</taxon>
        <taxon>Glires</taxon>
        <taxon>Rodentia</taxon>
        <taxon>Myomorpha</taxon>
        <taxon>Muroidea</taxon>
        <taxon>Cricetidae</taxon>
        <taxon>Cricetinae</taxon>
        <taxon>Cricetulus</taxon>
    </lineage>
</organism>
<dbReference type="GO" id="GO:0005737">
    <property type="term" value="C:cytoplasm"/>
    <property type="evidence" value="ECO:0007669"/>
    <property type="project" value="TreeGrafter"/>
</dbReference>
<dbReference type="PANTHER" id="PTHR11533:SF276">
    <property type="entry name" value="GLUTAMYL AMINOPEPTIDASE"/>
    <property type="match status" value="1"/>
</dbReference>
<dbReference type="PANTHER" id="PTHR11533">
    <property type="entry name" value="PROTEASE M1 ZINC METALLOPROTEASE"/>
    <property type="match status" value="1"/>
</dbReference>
<evidence type="ECO:0000313" key="4">
    <source>
        <dbReference type="EMBL" id="EGW03651.1"/>
    </source>
</evidence>
<dbReference type="GO" id="GO:0008217">
    <property type="term" value="P:regulation of blood pressure"/>
    <property type="evidence" value="ECO:0007669"/>
    <property type="project" value="TreeGrafter"/>
</dbReference>
<keyword evidence="2 4" id="KW-0378">Hydrolase</keyword>
<dbReference type="GO" id="GO:0008270">
    <property type="term" value="F:zinc ion binding"/>
    <property type="evidence" value="ECO:0007669"/>
    <property type="project" value="TreeGrafter"/>
</dbReference>
<reference evidence="5" key="1">
    <citation type="journal article" date="2011" name="Nat. Biotechnol.">
        <title>The genomic sequence of the Chinese hamster ovary (CHO)-K1 cell line.</title>
        <authorList>
            <person name="Xu X."/>
            <person name="Nagarajan H."/>
            <person name="Lewis N.E."/>
            <person name="Pan S."/>
            <person name="Cai Z."/>
            <person name="Liu X."/>
            <person name="Chen W."/>
            <person name="Xie M."/>
            <person name="Wang W."/>
            <person name="Hammond S."/>
            <person name="Andersen M.R."/>
            <person name="Neff N."/>
            <person name="Passarelli B."/>
            <person name="Koh W."/>
            <person name="Fan H.C."/>
            <person name="Wang J."/>
            <person name="Gui Y."/>
            <person name="Lee K.H."/>
            <person name="Betenbaugh M.J."/>
            <person name="Quake S.R."/>
            <person name="Famili I."/>
            <person name="Palsson B.O."/>
            <person name="Wang J."/>
        </authorList>
    </citation>
    <scope>NUCLEOTIDE SEQUENCE [LARGE SCALE GENOMIC DNA]</scope>
    <source>
        <strain evidence="5">CHO K1 cell line</strain>
    </source>
</reference>
<dbReference type="GO" id="GO:0043171">
    <property type="term" value="P:peptide catabolic process"/>
    <property type="evidence" value="ECO:0007669"/>
    <property type="project" value="TreeGrafter"/>
</dbReference>
<dbReference type="InParanoid" id="G3IMW5"/>
<sequence>MVISTNYNLDNFSTADRTSFIDDAFALARAQLLNYGKALNLTSYLKSEEDFLPWQRAISALTYIISMFEDDRELYPMIEVMLML</sequence>
<evidence type="ECO:0000259" key="3">
    <source>
        <dbReference type="Pfam" id="PF11838"/>
    </source>
</evidence>
<evidence type="ECO:0000256" key="2">
    <source>
        <dbReference type="ARBA" id="ARBA00022438"/>
    </source>
</evidence>
<gene>
    <name evidence="4" type="ORF">I79_025269</name>
</gene>
<accession>G3IMW5</accession>
<proteinExistence type="inferred from homology"/>
<protein>
    <submittedName>
        <fullName evidence="4">Glutamyl aminopeptidase</fullName>
    </submittedName>
</protein>
<name>G3IMW5_CRIGR</name>
<dbReference type="GO" id="GO:0006508">
    <property type="term" value="P:proteolysis"/>
    <property type="evidence" value="ECO:0007669"/>
    <property type="project" value="TreeGrafter"/>
</dbReference>
<dbReference type="AlphaFoldDB" id="G3IMW5"/>
<keyword evidence="2 4" id="KW-0031">Aminopeptidase</keyword>
<dbReference type="GO" id="GO:0005615">
    <property type="term" value="C:extracellular space"/>
    <property type="evidence" value="ECO:0007669"/>
    <property type="project" value="TreeGrafter"/>
</dbReference>